<dbReference type="AlphaFoldDB" id="A0A2V0QPK6"/>
<proteinExistence type="predicted"/>
<keyword evidence="1" id="KW-0472">Membrane</keyword>
<evidence type="ECO:0000313" key="4">
    <source>
        <dbReference type="Proteomes" id="UP000247480"/>
    </source>
</evidence>
<dbReference type="Proteomes" id="UP000247480">
    <property type="component" value="Unassembled WGS sequence"/>
</dbReference>
<reference evidence="3 5" key="2">
    <citation type="submission" date="2018-04" db="EMBL/GenBank/DDBJ databases">
        <title>Draft genome sequence of Pseudomonas syringae pv. actinidiae biovar 3 strains isolated from kiwifruit in Kagawa prefecture.</title>
        <authorList>
            <person name="Tabuchi M."/>
            <person name="Saito M."/>
            <person name="Fujiwara S."/>
            <person name="Sasa N."/>
            <person name="Akimitsu K."/>
            <person name="Gomi K."/>
            <person name="Konishi-Sugita S."/>
            <person name="Hamano K."/>
            <person name="Kataoka I."/>
        </authorList>
    </citation>
    <scope>NUCLEOTIDE SEQUENCE [LARGE SCALE GENOMIC DNA]</scope>
    <source>
        <strain evidence="3 5">MAFF212211</strain>
    </source>
</reference>
<keyword evidence="1" id="KW-1133">Transmembrane helix</keyword>
<keyword evidence="1" id="KW-0812">Transmembrane</keyword>
<evidence type="ECO:0000313" key="3">
    <source>
        <dbReference type="EMBL" id="GBH16847.1"/>
    </source>
</evidence>
<name>A0A2V0QPK6_PSESF</name>
<dbReference type="EMBL" id="BGJZ01000226">
    <property type="protein sequence ID" value="GBH11142.1"/>
    <property type="molecule type" value="Genomic_DNA"/>
</dbReference>
<accession>A0A2V0QPK6</accession>
<gene>
    <name evidence="2" type="ORF">KPSA1_04578</name>
    <name evidence="3" type="ORF">KPSA3_02805</name>
</gene>
<feature type="transmembrane region" description="Helical" evidence="1">
    <location>
        <begin position="7"/>
        <end position="26"/>
    </location>
</feature>
<protein>
    <submittedName>
        <fullName evidence="2">Amino acid transporter</fullName>
    </submittedName>
</protein>
<sequence>MLRDFTTHMTICIALSDFLILGFQVLGNPASRFSILYLHRRNEKAVIGYLPIIIIAKIWRRICDQYRTL</sequence>
<reference evidence="2 4" key="1">
    <citation type="submission" date="2018-04" db="EMBL/GenBank/DDBJ databases">
        <title>Draft genome sequence of Pseudomonas syringae pv. actinidiae biovar 1 strains isolated from kiwifruit in Kagawa prefecture.</title>
        <authorList>
            <person name="Tabuchi M."/>
            <person name="Saito M."/>
            <person name="Fujiwara S."/>
            <person name="Sasa N."/>
            <person name="Akimitsu K."/>
            <person name="Gomi K."/>
            <person name="Konishi-Sugita S."/>
            <person name="Hamano K."/>
            <person name="Kataoka I."/>
        </authorList>
    </citation>
    <scope>NUCLEOTIDE SEQUENCE [LARGE SCALE GENOMIC DNA]</scope>
    <source>
        <strain evidence="2 4">MAFF212206</strain>
    </source>
</reference>
<dbReference type="Proteomes" id="UP000248291">
    <property type="component" value="Unassembled WGS sequence"/>
</dbReference>
<evidence type="ECO:0000313" key="2">
    <source>
        <dbReference type="EMBL" id="GBH11142.1"/>
    </source>
</evidence>
<comment type="caution">
    <text evidence="2">The sequence shown here is derived from an EMBL/GenBank/DDBJ whole genome shotgun (WGS) entry which is preliminary data.</text>
</comment>
<evidence type="ECO:0000256" key="1">
    <source>
        <dbReference type="SAM" id="Phobius"/>
    </source>
</evidence>
<dbReference type="EMBL" id="BGKA01000090">
    <property type="protein sequence ID" value="GBH16847.1"/>
    <property type="molecule type" value="Genomic_DNA"/>
</dbReference>
<organism evidence="2 4">
    <name type="scientific">Pseudomonas syringae pv. actinidiae</name>
    <dbReference type="NCBI Taxonomy" id="103796"/>
    <lineage>
        <taxon>Bacteria</taxon>
        <taxon>Pseudomonadati</taxon>
        <taxon>Pseudomonadota</taxon>
        <taxon>Gammaproteobacteria</taxon>
        <taxon>Pseudomonadales</taxon>
        <taxon>Pseudomonadaceae</taxon>
        <taxon>Pseudomonas</taxon>
        <taxon>Pseudomonas syringae</taxon>
    </lineage>
</organism>
<evidence type="ECO:0000313" key="5">
    <source>
        <dbReference type="Proteomes" id="UP000248291"/>
    </source>
</evidence>